<evidence type="ECO:0000313" key="1">
    <source>
        <dbReference type="EMBL" id="TLP71324.1"/>
    </source>
</evidence>
<name>A0A5R8ZZG6_PSENT</name>
<gene>
    <name evidence="1" type="ORF">FEA48_21095</name>
</gene>
<sequence>MSGQFVFDPDKYDLFGETDYSAEGYPEPARHVAPLYRIQLRHFYLHKDRNPDGSWSSISGEVVLAGSRHSCWPVMMGSTKAGEIRSDGYYWREDGVRFKLYEVSS</sequence>
<evidence type="ECO:0000313" key="2">
    <source>
        <dbReference type="Proteomes" id="UP000307510"/>
    </source>
</evidence>
<organism evidence="1 2">
    <name type="scientific">Pseudomonas nitroreducens</name>
    <dbReference type="NCBI Taxonomy" id="46680"/>
    <lineage>
        <taxon>Bacteria</taxon>
        <taxon>Pseudomonadati</taxon>
        <taxon>Pseudomonadota</taxon>
        <taxon>Gammaproteobacteria</taxon>
        <taxon>Pseudomonadales</taxon>
        <taxon>Pseudomonadaceae</taxon>
        <taxon>Pseudomonas</taxon>
    </lineage>
</organism>
<reference evidence="2" key="2">
    <citation type="submission" date="2019-06" db="EMBL/GenBank/DDBJ databases">
        <title>AzeR, a transcriptional regulator that responds to azelaic acid in Pseudomonas nitroreducens.</title>
        <authorList>
            <person name="Bez C."/>
            <person name="Javvadi S.G."/>
            <person name="Bertani I."/>
            <person name="Devescovi G."/>
            <person name="Studholme D.J."/>
            <person name="Geller A."/>
            <person name="Levy A."/>
            <person name="Venturi V."/>
        </authorList>
    </citation>
    <scope>NUCLEOTIDE SEQUENCE [LARGE SCALE GENOMIC DNA]</scope>
    <source>
        <strain evidence="2">DSM 9128</strain>
    </source>
</reference>
<dbReference type="Proteomes" id="UP000307510">
    <property type="component" value="Unassembled WGS sequence"/>
</dbReference>
<dbReference type="AlphaFoldDB" id="A0A5R8ZZG6"/>
<dbReference type="EMBL" id="VASG01000006">
    <property type="protein sequence ID" value="TLP71324.1"/>
    <property type="molecule type" value="Genomic_DNA"/>
</dbReference>
<comment type="caution">
    <text evidence="1">The sequence shown here is derived from an EMBL/GenBank/DDBJ whole genome shotgun (WGS) entry which is preliminary data.</text>
</comment>
<protein>
    <submittedName>
        <fullName evidence="1">Uncharacterized protein</fullName>
    </submittedName>
</protein>
<reference evidence="1 2" key="1">
    <citation type="submission" date="2019-05" db="EMBL/GenBank/DDBJ databases">
        <authorList>
            <person name="Moore K."/>
            <person name="O'Neill P."/>
            <person name="Farbos A."/>
            <person name="Studholme D.J."/>
        </authorList>
    </citation>
    <scope>NUCLEOTIDE SEQUENCE [LARGE SCALE GENOMIC DNA]</scope>
    <source>
        <strain evidence="1 2">DSM 9128</strain>
    </source>
</reference>
<dbReference type="RefSeq" id="WP_138215524.1">
    <property type="nucleotide sequence ID" value="NZ_VASG01000006.1"/>
</dbReference>
<accession>A0A5R8ZZG6</accession>
<proteinExistence type="predicted"/>